<reference evidence="1" key="1">
    <citation type="submission" date="2025-08" db="UniProtKB">
        <authorList>
            <consortium name="Ensembl"/>
        </authorList>
    </citation>
    <scope>IDENTIFICATION</scope>
</reference>
<proteinExistence type="predicted"/>
<name>A0A8C4J6J2_DRONO</name>
<organism evidence="1 2">
    <name type="scientific">Dromaius novaehollandiae</name>
    <name type="common">Emu</name>
    <dbReference type="NCBI Taxonomy" id="8790"/>
    <lineage>
        <taxon>Eukaryota</taxon>
        <taxon>Metazoa</taxon>
        <taxon>Chordata</taxon>
        <taxon>Craniata</taxon>
        <taxon>Vertebrata</taxon>
        <taxon>Euteleostomi</taxon>
        <taxon>Archelosauria</taxon>
        <taxon>Archosauria</taxon>
        <taxon>Dinosauria</taxon>
        <taxon>Saurischia</taxon>
        <taxon>Theropoda</taxon>
        <taxon>Coelurosauria</taxon>
        <taxon>Aves</taxon>
        <taxon>Palaeognathae</taxon>
        <taxon>Casuariiformes</taxon>
        <taxon>Dromaiidae</taxon>
        <taxon>Dromaius</taxon>
    </lineage>
</organism>
<reference evidence="1" key="2">
    <citation type="submission" date="2025-09" db="UniProtKB">
        <authorList>
            <consortium name="Ensembl"/>
        </authorList>
    </citation>
    <scope>IDENTIFICATION</scope>
</reference>
<accession>A0A8C4J6J2</accession>
<protein>
    <submittedName>
        <fullName evidence="1">Uncharacterized protein</fullName>
    </submittedName>
</protein>
<evidence type="ECO:0000313" key="2">
    <source>
        <dbReference type="Proteomes" id="UP000694423"/>
    </source>
</evidence>
<dbReference type="Ensembl" id="ENSDNVT00000004694.1">
    <property type="protein sequence ID" value="ENSDNVP00000003896.1"/>
    <property type="gene ID" value="ENSDNVG00000002759.1"/>
</dbReference>
<evidence type="ECO:0000313" key="1">
    <source>
        <dbReference type="Ensembl" id="ENSDNVP00000003896.1"/>
    </source>
</evidence>
<sequence>MKHPEVYSRLLLVGTEFDFFINPFIDECRRMALGGKQNNEVGNKLGNSIITLETLGKVQN</sequence>
<dbReference type="Proteomes" id="UP000694423">
    <property type="component" value="Unplaced"/>
</dbReference>
<dbReference type="AlphaFoldDB" id="A0A8C4J6J2"/>
<keyword evidence="2" id="KW-1185">Reference proteome</keyword>